<reference evidence="1 2" key="1">
    <citation type="journal article" date="2020" name="bioRxiv">
        <title>Sequence and annotation of 42 cannabis genomes reveals extensive copy number variation in cannabinoid synthesis and pathogen resistance genes.</title>
        <authorList>
            <person name="Mckernan K.J."/>
            <person name="Helbert Y."/>
            <person name="Kane L.T."/>
            <person name="Ebling H."/>
            <person name="Zhang L."/>
            <person name="Liu B."/>
            <person name="Eaton Z."/>
            <person name="Mclaughlin S."/>
            <person name="Kingan S."/>
            <person name="Baybayan P."/>
            <person name="Concepcion G."/>
            <person name="Jordan M."/>
            <person name="Riva A."/>
            <person name="Barbazuk W."/>
            <person name="Harkins T."/>
        </authorList>
    </citation>
    <scope>NUCLEOTIDE SEQUENCE [LARGE SCALE GENOMIC DNA]</scope>
    <source>
        <strain evidence="2">cv. Jamaican Lion 4</strain>
        <tissue evidence="1">Leaf</tissue>
    </source>
</reference>
<dbReference type="Proteomes" id="UP000583929">
    <property type="component" value="Unassembled WGS sequence"/>
</dbReference>
<comment type="caution">
    <text evidence="1">The sequence shown here is derived from an EMBL/GenBank/DDBJ whole genome shotgun (WGS) entry which is preliminary data.</text>
</comment>
<sequence length="204" mass="23255">MKDSLVTTLVEILNSLGNTYGNVLQFLPTQQTDLYRDQNLTRKLSCKHRSIRSFTQLILEIETLNFLVTTITESATHSIRFASSTIGFGPCQSYIASIILPRNRRLVYAIWNCYSVVHLRTTLVNHRINIIIRRNQLNVTKLLFKLGAGSCNGWNQEYCFVVRFGAGDVETGEWVIGLGLFESERESNWWFILPASPLIIGYCS</sequence>
<dbReference type="EMBL" id="JAATIQ010000004">
    <property type="protein sequence ID" value="KAF4403268.1"/>
    <property type="molecule type" value="Genomic_DNA"/>
</dbReference>
<name>A0A7J6I8A9_CANSA</name>
<evidence type="ECO:0000313" key="2">
    <source>
        <dbReference type="Proteomes" id="UP000583929"/>
    </source>
</evidence>
<accession>A0A7J6I8A9</accession>
<organism evidence="1 2">
    <name type="scientific">Cannabis sativa</name>
    <name type="common">Hemp</name>
    <name type="synonym">Marijuana</name>
    <dbReference type="NCBI Taxonomy" id="3483"/>
    <lineage>
        <taxon>Eukaryota</taxon>
        <taxon>Viridiplantae</taxon>
        <taxon>Streptophyta</taxon>
        <taxon>Embryophyta</taxon>
        <taxon>Tracheophyta</taxon>
        <taxon>Spermatophyta</taxon>
        <taxon>Magnoliopsida</taxon>
        <taxon>eudicotyledons</taxon>
        <taxon>Gunneridae</taxon>
        <taxon>Pentapetalae</taxon>
        <taxon>rosids</taxon>
        <taxon>fabids</taxon>
        <taxon>Rosales</taxon>
        <taxon>Cannabaceae</taxon>
        <taxon>Cannabis</taxon>
    </lineage>
</organism>
<proteinExistence type="predicted"/>
<evidence type="ECO:0000313" key="1">
    <source>
        <dbReference type="EMBL" id="KAF4403268.1"/>
    </source>
</evidence>
<dbReference type="AlphaFoldDB" id="A0A7J6I8A9"/>
<keyword evidence="2" id="KW-1185">Reference proteome</keyword>
<protein>
    <submittedName>
        <fullName evidence="1">Uncharacterized protein</fullName>
    </submittedName>
</protein>
<gene>
    <name evidence="1" type="ORF">G4B88_007914</name>
</gene>